<sequence>MPEVGKWIQCKNCGAEYEIQEAACPYCGAENEREKERIRKEDLREFAREREEITALPKRHLKKRTKIALIALAALLLLTLVLSVAGGISRSLSEKKERNQAEQEKETMEEYYQAKDYESLYEYYVECESYSPSYRKYWEVASAWNWMEFIRETKEALSGPQDEYVYYGISYALSGASSALSVIDEGLDDGVERGNEEVLEGFREEILQFFREDLKLTEEEIEQVIRAGGRNDAVDWDALDRSVMNRLGLTEGDES</sequence>
<name>A0AAP4BC40_9FIRM</name>
<dbReference type="Proteomes" id="UP001300383">
    <property type="component" value="Unassembled WGS sequence"/>
</dbReference>
<accession>A0AAP4BC40</accession>
<proteinExistence type="predicted"/>
<gene>
    <name evidence="2" type="ORF">QJ036_11045</name>
</gene>
<evidence type="ECO:0000313" key="3">
    <source>
        <dbReference type="Proteomes" id="UP001300383"/>
    </source>
</evidence>
<protein>
    <recommendedName>
        <fullName evidence="4">Zinc ribbon domain-containing protein</fullName>
    </recommendedName>
</protein>
<dbReference type="AlphaFoldDB" id="A0AAP4BC40"/>
<keyword evidence="1" id="KW-0812">Transmembrane</keyword>
<keyword evidence="3" id="KW-1185">Reference proteome</keyword>
<comment type="caution">
    <text evidence="2">The sequence shown here is derived from an EMBL/GenBank/DDBJ whole genome shotgun (WGS) entry which is preliminary data.</text>
</comment>
<feature type="transmembrane region" description="Helical" evidence="1">
    <location>
        <begin position="67"/>
        <end position="88"/>
    </location>
</feature>
<organism evidence="2 3">
    <name type="scientific">Fusibacillus kribbianus</name>
    <dbReference type="NCBI Taxonomy" id="3044208"/>
    <lineage>
        <taxon>Bacteria</taxon>
        <taxon>Bacillati</taxon>
        <taxon>Bacillota</taxon>
        <taxon>Clostridia</taxon>
        <taxon>Lachnospirales</taxon>
        <taxon>Lachnospiraceae</taxon>
        <taxon>Fusibacillus</taxon>
    </lineage>
</organism>
<dbReference type="EMBL" id="JASGBQ010000023">
    <property type="protein sequence ID" value="MDI9243000.1"/>
    <property type="molecule type" value="Genomic_DNA"/>
</dbReference>
<evidence type="ECO:0000256" key="1">
    <source>
        <dbReference type="SAM" id="Phobius"/>
    </source>
</evidence>
<keyword evidence="1" id="KW-1133">Transmembrane helix</keyword>
<evidence type="ECO:0008006" key="4">
    <source>
        <dbReference type="Google" id="ProtNLM"/>
    </source>
</evidence>
<reference evidence="2 3" key="1">
    <citation type="submission" date="2023-05" db="EMBL/GenBank/DDBJ databases">
        <title>[ruminococcus] sp. nov., isolated from a pig farm feces dump.</title>
        <authorList>
            <person name="Chang Y.-H."/>
        </authorList>
    </citation>
    <scope>NUCLEOTIDE SEQUENCE [LARGE SCALE GENOMIC DNA]</scope>
    <source>
        <strain evidence="2 3">YH-rum2234</strain>
    </source>
</reference>
<evidence type="ECO:0000313" key="2">
    <source>
        <dbReference type="EMBL" id="MDI9243000.1"/>
    </source>
</evidence>
<keyword evidence="1" id="KW-0472">Membrane</keyword>
<dbReference type="RefSeq" id="WP_283231435.1">
    <property type="nucleotide sequence ID" value="NZ_JASGBQ010000023.1"/>
</dbReference>